<evidence type="ECO:0000313" key="5">
    <source>
        <dbReference type="EMBL" id="QOS67569.1"/>
    </source>
</evidence>
<gene>
    <name evidence="5" type="ORF">GS424_013755</name>
</gene>
<dbReference type="GO" id="GO:0016491">
    <property type="term" value="F:oxidoreductase activity"/>
    <property type="evidence" value="ECO:0007669"/>
    <property type="project" value="InterPro"/>
</dbReference>
<proteinExistence type="inferred from homology"/>
<dbReference type="SUPFAM" id="SSF50692">
    <property type="entry name" value="ADC-like"/>
    <property type="match status" value="1"/>
</dbReference>
<dbReference type="Gene3D" id="3.40.50.740">
    <property type="match status" value="2"/>
</dbReference>
<dbReference type="Gene3D" id="2.20.25.90">
    <property type="entry name" value="ADC-like domains"/>
    <property type="match status" value="1"/>
</dbReference>
<name>A0A6L7J0Q0_9ACTN</name>
<dbReference type="PANTHER" id="PTHR43742:SF3">
    <property type="entry name" value="DIMETHYL SULFOXIDE REDUCTASE DMSA"/>
    <property type="match status" value="1"/>
</dbReference>
<dbReference type="Proteomes" id="UP000478463">
    <property type="component" value="Chromosome"/>
</dbReference>
<dbReference type="InterPro" id="IPR050612">
    <property type="entry name" value="Prok_Mopterin_Oxidored"/>
</dbReference>
<organism evidence="5 6">
    <name type="scientific">Eggerthella guodeyinii</name>
    <dbReference type="NCBI Taxonomy" id="2690837"/>
    <lineage>
        <taxon>Bacteria</taxon>
        <taxon>Bacillati</taxon>
        <taxon>Actinomycetota</taxon>
        <taxon>Coriobacteriia</taxon>
        <taxon>Eggerthellales</taxon>
        <taxon>Eggerthellaceae</taxon>
        <taxon>Eggerthella</taxon>
    </lineage>
</organism>
<sequence>MSLFDAVRASSFDRRTFVAATAAAAAVASLGLAGCENKVRETTKEEKQEIDLEGGAWVPFNCVSTTCASRCYNRAYVVDGVIVRHGTDNTHEDSEDYPQQRCCPRGRSTRSFLTGPDRLKYPMKRKHWSPGGGENSQGELRGKDEWERIGWDEAIDLIAQELTRIRDTYGNRAFLAMGLMDTRLGAGFLGSSVLNMLGGCLTTWGQASVGGFSVTSQMIRGHWSLGASDAQDRMALRHAQLIVLWALNPAWSIAGSDIYNFIVAKRKAGAKVIIVDPYFHPSAQALADEWVPCRPGTDGALLEAIAYEMITHDWQDQDFLDRCCVGFDADHMPADAKTDENFKDYILGAYDGTPRSPEWASAICGASPEAIRSLAEQMATTKPMALKAGQAPARTYYGNRFAQLFFTVGWMTGNVGVLGGEVAAGAGLGTSHFGASGKGMVKLGSAGYAFPQNPVCSEPRAAGAIAAGKLDPEQEYGLPYSECYEAVVKGEYTLPGRNKEKRSCDIKCLYRDNAHSPANQFSGGNFVEEAYRKVEFVLVQDFMFSTDARLADIVLPVTSTLEYDISAAPMCPHEFVMVGSKVLEPYYESKADVEIFFLLADKFGVGEDVVPRKSVKQGEFNKVASAFVVTEDGSDYEPLVAITQEDLDRYGVEGVPQEGRVPIQDFLAKGAYQVERSDGDALMNCFGKAFRDDPAANPVATASGKYEIYCQSLKDYYDFIGFSDIDALPKYKPAFDGYEQAKSDDAYPYQLVTIHHIRQAHSVFSNVKQLNEVFANDILISEYDAGRTGLSKGDWVKVTSSAASIARRVNPIPNLMPGVVVLGQGNWRRTDEATGVDVGGNVNTITRPLVIGDAYQPFNSVLVSLEPWTGDELKPDYLRESVAPVSE</sequence>
<evidence type="ECO:0000313" key="6">
    <source>
        <dbReference type="Proteomes" id="UP000478463"/>
    </source>
</evidence>
<dbReference type="GO" id="GO:0030151">
    <property type="term" value="F:molybdenum ion binding"/>
    <property type="evidence" value="ECO:0007669"/>
    <property type="project" value="TreeGrafter"/>
</dbReference>
<dbReference type="Gene3D" id="2.40.40.20">
    <property type="match status" value="1"/>
</dbReference>
<keyword evidence="2" id="KW-0479">Metal-binding</keyword>
<evidence type="ECO:0000256" key="2">
    <source>
        <dbReference type="ARBA" id="ARBA00022723"/>
    </source>
</evidence>
<protein>
    <submittedName>
        <fullName evidence="5">Molybdopterin-dependent oxidoreductase</fullName>
    </submittedName>
</protein>
<dbReference type="InterPro" id="IPR006656">
    <property type="entry name" value="Mopterin_OxRdtase"/>
</dbReference>
<dbReference type="Pfam" id="PF00384">
    <property type="entry name" value="Molybdopterin"/>
    <property type="match status" value="1"/>
</dbReference>
<dbReference type="PROSITE" id="PS51669">
    <property type="entry name" value="4FE4S_MOW_BIS_MGD"/>
    <property type="match status" value="1"/>
</dbReference>
<dbReference type="GO" id="GO:0051536">
    <property type="term" value="F:iron-sulfur cluster binding"/>
    <property type="evidence" value="ECO:0007669"/>
    <property type="project" value="UniProtKB-KW"/>
</dbReference>
<dbReference type="GO" id="GO:0009061">
    <property type="term" value="P:anaerobic respiration"/>
    <property type="evidence" value="ECO:0007669"/>
    <property type="project" value="TreeGrafter"/>
</dbReference>
<dbReference type="InterPro" id="IPR006963">
    <property type="entry name" value="Mopterin_OxRdtase_4Fe-4S_dom"/>
</dbReference>
<dbReference type="InterPro" id="IPR009010">
    <property type="entry name" value="Asp_de-COase-like_dom_sf"/>
</dbReference>
<keyword evidence="3" id="KW-0408">Iron</keyword>
<evidence type="ECO:0000256" key="3">
    <source>
        <dbReference type="ARBA" id="ARBA00023004"/>
    </source>
</evidence>
<keyword evidence="4" id="KW-0411">Iron-sulfur</keyword>
<dbReference type="Pfam" id="PF01568">
    <property type="entry name" value="Molydop_binding"/>
    <property type="match status" value="1"/>
</dbReference>
<comment type="similarity">
    <text evidence="1">Belongs to the prokaryotic molybdopterin-containing oxidoreductase family.</text>
</comment>
<dbReference type="Gene3D" id="3.40.228.10">
    <property type="entry name" value="Dimethylsulfoxide Reductase, domain 2"/>
    <property type="match status" value="1"/>
</dbReference>
<evidence type="ECO:0000256" key="4">
    <source>
        <dbReference type="ARBA" id="ARBA00023014"/>
    </source>
</evidence>
<dbReference type="PANTHER" id="PTHR43742">
    <property type="entry name" value="TRIMETHYLAMINE-N-OXIDE REDUCTASE"/>
    <property type="match status" value="1"/>
</dbReference>
<dbReference type="GO" id="GO:0043546">
    <property type="term" value="F:molybdopterin cofactor binding"/>
    <property type="evidence" value="ECO:0007669"/>
    <property type="project" value="InterPro"/>
</dbReference>
<dbReference type="InterPro" id="IPR006657">
    <property type="entry name" value="MoPterin_dinucl-bd_dom"/>
</dbReference>
<dbReference type="EMBL" id="CP063310">
    <property type="protein sequence ID" value="QOS67569.1"/>
    <property type="molecule type" value="Genomic_DNA"/>
</dbReference>
<evidence type="ECO:0000256" key="1">
    <source>
        <dbReference type="ARBA" id="ARBA00010312"/>
    </source>
</evidence>
<reference evidence="5 6" key="1">
    <citation type="submission" date="2020-10" db="EMBL/GenBank/DDBJ databases">
        <title>Eggerthella sp. nov., isolated from human feces.</title>
        <authorList>
            <person name="Yajun G."/>
        </authorList>
    </citation>
    <scope>NUCLEOTIDE SEQUENCE [LARGE SCALE GENOMIC DNA]</scope>
    <source>
        <strain evidence="5 6">HF-1101</strain>
    </source>
</reference>
<dbReference type="AlphaFoldDB" id="A0A6L7J0Q0"/>
<accession>A0A6L7J0Q0</accession>
<dbReference type="RefSeq" id="WP_160943623.1">
    <property type="nucleotide sequence ID" value="NZ_CP063310.1"/>
</dbReference>
<dbReference type="GO" id="GO:0009055">
    <property type="term" value="F:electron transfer activity"/>
    <property type="evidence" value="ECO:0007669"/>
    <property type="project" value="TreeGrafter"/>
</dbReference>
<dbReference type="KEGG" id="egd:GS424_013755"/>
<dbReference type="SUPFAM" id="SSF53706">
    <property type="entry name" value="Formate dehydrogenase/DMSO reductase, domains 1-3"/>
    <property type="match status" value="1"/>
</dbReference>
<dbReference type="GO" id="GO:0030288">
    <property type="term" value="C:outer membrane-bounded periplasmic space"/>
    <property type="evidence" value="ECO:0007669"/>
    <property type="project" value="TreeGrafter"/>
</dbReference>